<comment type="caution">
    <text evidence="13">The sequence shown here is derived from an EMBL/GenBank/DDBJ whole genome shotgun (WGS) entry which is preliminary data.</text>
</comment>
<keyword evidence="7 11" id="KW-0472">Membrane</keyword>
<evidence type="ECO:0000256" key="4">
    <source>
        <dbReference type="ARBA" id="ARBA00022729"/>
    </source>
</evidence>
<feature type="domain" description="Protein kinase" evidence="12">
    <location>
        <begin position="722"/>
        <end position="995"/>
    </location>
</feature>
<reference evidence="13 14" key="1">
    <citation type="journal article" date="2022" name="Nat. Plants">
        <title>Genomes of leafy and leafless Platanthera orchids illuminate the evolution of mycoheterotrophy.</title>
        <authorList>
            <person name="Li M.H."/>
            <person name="Liu K.W."/>
            <person name="Li Z."/>
            <person name="Lu H.C."/>
            <person name="Ye Q.L."/>
            <person name="Zhang D."/>
            <person name="Wang J.Y."/>
            <person name="Li Y.F."/>
            <person name="Zhong Z.M."/>
            <person name="Liu X."/>
            <person name="Yu X."/>
            <person name="Liu D.K."/>
            <person name="Tu X.D."/>
            <person name="Liu B."/>
            <person name="Hao Y."/>
            <person name="Liao X.Y."/>
            <person name="Jiang Y.T."/>
            <person name="Sun W.H."/>
            <person name="Chen J."/>
            <person name="Chen Y.Q."/>
            <person name="Ai Y."/>
            <person name="Zhai J.W."/>
            <person name="Wu S.S."/>
            <person name="Zhou Z."/>
            <person name="Hsiao Y.Y."/>
            <person name="Wu W.L."/>
            <person name="Chen Y.Y."/>
            <person name="Lin Y.F."/>
            <person name="Hsu J.L."/>
            <person name="Li C.Y."/>
            <person name="Wang Z.W."/>
            <person name="Zhao X."/>
            <person name="Zhong W.Y."/>
            <person name="Ma X.K."/>
            <person name="Ma L."/>
            <person name="Huang J."/>
            <person name="Chen G.Z."/>
            <person name="Huang M.Z."/>
            <person name="Huang L."/>
            <person name="Peng D.H."/>
            <person name="Luo Y.B."/>
            <person name="Zou S.Q."/>
            <person name="Chen S.P."/>
            <person name="Lan S."/>
            <person name="Tsai W.C."/>
            <person name="Van de Peer Y."/>
            <person name="Liu Z.J."/>
        </authorList>
    </citation>
    <scope>NUCLEOTIDE SEQUENCE [LARGE SCALE GENOMIC DNA]</scope>
    <source>
        <strain evidence="13">Lor288</strain>
    </source>
</reference>
<dbReference type="SUPFAM" id="SSF52058">
    <property type="entry name" value="L domain-like"/>
    <property type="match status" value="1"/>
</dbReference>
<dbReference type="InterPro" id="IPR001245">
    <property type="entry name" value="Ser-Thr/Tyr_kinase_cat_dom"/>
</dbReference>
<organism evidence="13 14">
    <name type="scientific">Platanthera guangdongensis</name>
    <dbReference type="NCBI Taxonomy" id="2320717"/>
    <lineage>
        <taxon>Eukaryota</taxon>
        <taxon>Viridiplantae</taxon>
        <taxon>Streptophyta</taxon>
        <taxon>Embryophyta</taxon>
        <taxon>Tracheophyta</taxon>
        <taxon>Spermatophyta</taxon>
        <taxon>Magnoliopsida</taxon>
        <taxon>Liliopsida</taxon>
        <taxon>Asparagales</taxon>
        <taxon>Orchidaceae</taxon>
        <taxon>Orchidoideae</taxon>
        <taxon>Orchideae</taxon>
        <taxon>Orchidinae</taxon>
        <taxon>Platanthera</taxon>
    </lineage>
</organism>
<dbReference type="EMBL" id="JBBWWR010000014">
    <property type="protein sequence ID" value="KAK8953363.1"/>
    <property type="molecule type" value="Genomic_DNA"/>
</dbReference>
<evidence type="ECO:0000256" key="2">
    <source>
        <dbReference type="ARBA" id="ARBA00022614"/>
    </source>
</evidence>
<evidence type="ECO:0000256" key="10">
    <source>
        <dbReference type="PROSITE-ProRule" id="PRU10141"/>
    </source>
</evidence>
<dbReference type="InterPro" id="IPR013210">
    <property type="entry name" value="LRR_N_plant-typ"/>
</dbReference>
<evidence type="ECO:0000256" key="11">
    <source>
        <dbReference type="SAM" id="Phobius"/>
    </source>
</evidence>
<dbReference type="Pfam" id="PF08263">
    <property type="entry name" value="LRRNT_2"/>
    <property type="match status" value="1"/>
</dbReference>
<feature type="transmembrane region" description="Helical" evidence="11">
    <location>
        <begin position="643"/>
        <end position="669"/>
    </location>
</feature>
<evidence type="ECO:0000256" key="9">
    <source>
        <dbReference type="ARBA" id="ARBA00023180"/>
    </source>
</evidence>
<dbReference type="InterPro" id="IPR003591">
    <property type="entry name" value="Leu-rich_rpt_typical-subtyp"/>
</dbReference>
<keyword evidence="5" id="KW-0677">Repeat</keyword>
<dbReference type="InterPro" id="IPR032675">
    <property type="entry name" value="LRR_dom_sf"/>
</dbReference>
<dbReference type="PROSITE" id="PS50011">
    <property type="entry name" value="PROTEIN_KINASE_DOM"/>
    <property type="match status" value="1"/>
</dbReference>
<keyword evidence="10" id="KW-0547">Nucleotide-binding</keyword>
<keyword evidence="4" id="KW-0732">Signal</keyword>
<dbReference type="SUPFAM" id="SSF52047">
    <property type="entry name" value="RNI-like"/>
    <property type="match status" value="1"/>
</dbReference>
<evidence type="ECO:0000259" key="12">
    <source>
        <dbReference type="PROSITE" id="PS50011"/>
    </source>
</evidence>
<keyword evidence="10" id="KW-0067">ATP-binding</keyword>
<evidence type="ECO:0000313" key="13">
    <source>
        <dbReference type="EMBL" id="KAK8953363.1"/>
    </source>
</evidence>
<proteinExistence type="predicted"/>
<comment type="subcellular location">
    <subcellularLocation>
        <location evidence="1">Cell membrane</location>
        <topology evidence="1">Single-pass membrane protein</topology>
    </subcellularLocation>
</comment>
<feature type="binding site" evidence="10">
    <location>
        <position position="751"/>
    </location>
    <ligand>
        <name>ATP</name>
        <dbReference type="ChEBI" id="CHEBI:30616"/>
    </ligand>
</feature>
<dbReference type="Proteomes" id="UP001412067">
    <property type="component" value="Unassembled WGS sequence"/>
</dbReference>
<evidence type="ECO:0000313" key="14">
    <source>
        <dbReference type="Proteomes" id="UP001412067"/>
    </source>
</evidence>
<dbReference type="InterPro" id="IPR017441">
    <property type="entry name" value="Protein_kinase_ATP_BS"/>
</dbReference>
<dbReference type="Pfam" id="PF07714">
    <property type="entry name" value="PK_Tyr_Ser-Thr"/>
    <property type="match status" value="1"/>
</dbReference>
<feature type="transmembrane region" description="Helical" evidence="11">
    <location>
        <begin position="33"/>
        <end position="55"/>
    </location>
</feature>
<dbReference type="Gene3D" id="3.30.200.20">
    <property type="entry name" value="Phosphorylase Kinase, domain 1"/>
    <property type="match status" value="1"/>
</dbReference>
<keyword evidence="3 11" id="KW-0812">Transmembrane</keyword>
<keyword evidence="14" id="KW-1185">Reference proteome</keyword>
<dbReference type="SUPFAM" id="SSF56112">
    <property type="entry name" value="Protein kinase-like (PK-like)"/>
    <property type="match status" value="1"/>
</dbReference>
<dbReference type="Pfam" id="PF13855">
    <property type="entry name" value="LRR_8"/>
    <property type="match status" value="1"/>
</dbReference>
<dbReference type="InterPro" id="IPR001611">
    <property type="entry name" value="Leu-rich_rpt"/>
</dbReference>
<dbReference type="InterPro" id="IPR000719">
    <property type="entry name" value="Prot_kinase_dom"/>
</dbReference>
<keyword evidence="2" id="KW-0433">Leucine-rich repeat</keyword>
<dbReference type="PANTHER" id="PTHR48056">
    <property type="entry name" value="LRR RECEPTOR-LIKE SERINE/THREONINE-PROTEIN KINASE-RELATED"/>
    <property type="match status" value="1"/>
</dbReference>
<dbReference type="Gene3D" id="3.80.10.10">
    <property type="entry name" value="Ribonuclease Inhibitor"/>
    <property type="match status" value="5"/>
</dbReference>
<protein>
    <submittedName>
        <fullName evidence="13">Leucine-rich repeat receptor-like protein kinase</fullName>
    </submittedName>
</protein>
<dbReference type="Pfam" id="PF00560">
    <property type="entry name" value="LRR_1"/>
    <property type="match status" value="5"/>
</dbReference>
<dbReference type="PROSITE" id="PS00107">
    <property type="entry name" value="PROTEIN_KINASE_ATP"/>
    <property type="match status" value="1"/>
</dbReference>
<evidence type="ECO:0000256" key="6">
    <source>
        <dbReference type="ARBA" id="ARBA00022989"/>
    </source>
</evidence>
<dbReference type="InterPro" id="IPR055414">
    <property type="entry name" value="LRR_R13L4/SHOC2-like"/>
</dbReference>
<dbReference type="InterPro" id="IPR011009">
    <property type="entry name" value="Kinase-like_dom_sf"/>
</dbReference>
<name>A0ABR2LX11_9ASPA</name>
<gene>
    <name evidence="13" type="ORF">KSP40_PGU021622</name>
</gene>
<sequence length="1007" mass="108709">MPCRKITDQMTIRGSSIEKPPCFFSTSFRSSTLVFNMSLLPLVSLPFFILLPFFVGAASPVLNDDVLGLIVFKADVKDPESKLASWNEDDNSPCSWAGVKCDPVFNRVAELSLEGFFLSGKLGRGLLQLQNLQSISLARNNFSGVLLAELLHLESLRSVDLSQNNLSGSIPEGFFSKCRSLRFLSIANNGISGEIPPNLGSCSTLAELNLSSNRLSGSLPTGIWSLNALRSLDLSENAISGEIPAGIGRMVNLRLVSLRGNQLSGNLPDNIGDCLLLKLIDVGENKLTGSLPVSLQRLSMCTYLGFRSNSFSGELPDWIGAMRSLQTLDFSQNRFSGPIPGSLGNLQSLEELNLSENNFTGILPESLANCSSLLYVDLSLNFLTGDLQAWVFQLGLRRFIVAENRLGGFIQIPASSSSTLVILDLSRNVFSGNIPDEISMLRGLQFLNLSSNMISGSLPSVFGALKTVEVVDLSGNKLSGSIPAEIGGLIALKKLMLGRNSIGGAIPGNISSCSSLNLLDLSQNNLIGRIPLGLVNLTNLQTVDLSFNRLTGSLPKQLGDLPHLLSFNISHNNFSGDIPVGNFFNTIPSSSLSYNPDLCGAAVNRSCPGVLPKPIVLNPNSSTTASSSSSPSLPTDKYSHKKIIFSISSLVAIAAAAIIILGVITISIINLGVQSSASRSPAALAVSDDYLRQSPTTDASSGKLVMFSRDDPEFCAGAHALLNKDCELGRGGFGAVYKTTLQDGRPVAIKKLIVSSLVKSQQDFEQEVKKLGMLHHHNLVALEGYYWTTSLQLIIYEYISGGSLYKLLHENPRNTSTLSWQDRFGLIIGIAKSLAYLHQHGVIHYNLKSSNVLLDDSGEPKVGDYGLAKLLPMLDRYALSNKIQNALGYMAPEFASRTMTISEKCDVYGFGVLVLEIVTGKKPVEYAADDVVILCDTVRGLLEVDRVEECLDEKLRGKFPIEETVPVIKLGLICTSQMPSSRPDMAEVVNLLELIRYPQGTSEEEPS</sequence>
<dbReference type="Pfam" id="PF23598">
    <property type="entry name" value="LRR_14"/>
    <property type="match status" value="1"/>
</dbReference>
<evidence type="ECO:0000256" key="1">
    <source>
        <dbReference type="ARBA" id="ARBA00004162"/>
    </source>
</evidence>
<evidence type="ECO:0000256" key="7">
    <source>
        <dbReference type="ARBA" id="ARBA00023136"/>
    </source>
</evidence>
<dbReference type="SMART" id="SM00369">
    <property type="entry name" value="LRR_TYP"/>
    <property type="match status" value="9"/>
</dbReference>
<evidence type="ECO:0000256" key="8">
    <source>
        <dbReference type="ARBA" id="ARBA00023170"/>
    </source>
</evidence>
<keyword evidence="9" id="KW-0325">Glycoprotein</keyword>
<accession>A0ABR2LX11</accession>
<dbReference type="Gene3D" id="1.10.510.10">
    <property type="entry name" value="Transferase(Phosphotransferase) domain 1"/>
    <property type="match status" value="1"/>
</dbReference>
<keyword evidence="8" id="KW-0675">Receptor</keyword>
<dbReference type="PANTHER" id="PTHR48056:SF82">
    <property type="entry name" value="LRR RECEPTOR-LIKE SERINE_THREONINE-PROTEIN KINASE IRK-RELATED"/>
    <property type="match status" value="1"/>
</dbReference>
<evidence type="ECO:0000256" key="3">
    <source>
        <dbReference type="ARBA" id="ARBA00022692"/>
    </source>
</evidence>
<dbReference type="InterPro" id="IPR050647">
    <property type="entry name" value="Plant_LRR-RLKs"/>
</dbReference>
<evidence type="ECO:0000256" key="5">
    <source>
        <dbReference type="ARBA" id="ARBA00022737"/>
    </source>
</evidence>
<keyword evidence="6 11" id="KW-1133">Transmembrane helix</keyword>